<dbReference type="InterPro" id="IPR029052">
    <property type="entry name" value="Metallo-depent_PP-like"/>
</dbReference>
<dbReference type="EMBL" id="ML213769">
    <property type="protein sequence ID" value="TFK31365.1"/>
    <property type="molecule type" value="Genomic_DNA"/>
</dbReference>
<dbReference type="CDD" id="cd07379">
    <property type="entry name" value="MPP_239FB"/>
    <property type="match status" value="1"/>
</dbReference>
<name>A0A5C3LFE6_9AGAR</name>
<dbReference type="Pfam" id="PF00149">
    <property type="entry name" value="Metallophos"/>
    <property type="match status" value="1"/>
</dbReference>
<dbReference type="Proteomes" id="UP000308652">
    <property type="component" value="Unassembled WGS sequence"/>
</dbReference>
<dbReference type="PANTHER" id="PTHR12905">
    <property type="entry name" value="METALLOPHOSPHOESTERASE"/>
    <property type="match status" value="1"/>
</dbReference>
<gene>
    <name evidence="2" type="ORF">BDQ12DRAFT_694267</name>
</gene>
<keyword evidence="3" id="KW-1185">Reference proteome</keyword>
<evidence type="ECO:0000313" key="2">
    <source>
        <dbReference type="EMBL" id="TFK31365.1"/>
    </source>
</evidence>
<protein>
    <submittedName>
        <fullName evidence="2">Metallo-dependent phosphatase-like protein</fullName>
    </submittedName>
</protein>
<dbReference type="InterPro" id="IPR051693">
    <property type="entry name" value="UPF0046_metallophosphoest"/>
</dbReference>
<proteinExistence type="predicted"/>
<dbReference type="GO" id="GO:0016787">
    <property type="term" value="F:hydrolase activity"/>
    <property type="evidence" value="ECO:0007669"/>
    <property type="project" value="InterPro"/>
</dbReference>
<accession>A0A5C3LFE6</accession>
<evidence type="ECO:0000259" key="1">
    <source>
        <dbReference type="Pfam" id="PF00149"/>
    </source>
</evidence>
<evidence type="ECO:0000313" key="3">
    <source>
        <dbReference type="Proteomes" id="UP000308652"/>
    </source>
</evidence>
<dbReference type="PANTHER" id="PTHR12905:SF28">
    <property type="entry name" value="RHAMNOGALACTURONATE LYASE C-RELATED"/>
    <property type="match status" value="1"/>
</dbReference>
<feature type="domain" description="Calcineurin-like phosphoesterase" evidence="1">
    <location>
        <begin position="45"/>
        <end position="266"/>
    </location>
</feature>
<dbReference type="InterPro" id="IPR004843">
    <property type="entry name" value="Calcineurin-like_PHP"/>
</dbReference>
<reference evidence="2 3" key="1">
    <citation type="journal article" date="2019" name="Nat. Ecol. Evol.">
        <title>Megaphylogeny resolves global patterns of mushroom evolution.</title>
        <authorList>
            <person name="Varga T."/>
            <person name="Krizsan K."/>
            <person name="Foldi C."/>
            <person name="Dima B."/>
            <person name="Sanchez-Garcia M."/>
            <person name="Sanchez-Ramirez S."/>
            <person name="Szollosi G.J."/>
            <person name="Szarkandi J.G."/>
            <person name="Papp V."/>
            <person name="Albert L."/>
            <person name="Andreopoulos W."/>
            <person name="Angelini C."/>
            <person name="Antonin V."/>
            <person name="Barry K.W."/>
            <person name="Bougher N.L."/>
            <person name="Buchanan P."/>
            <person name="Buyck B."/>
            <person name="Bense V."/>
            <person name="Catcheside P."/>
            <person name="Chovatia M."/>
            <person name="Cooper J."/>
            <person name="Damon W."/>
            <person name="Desjardin D."/>
            <person name="Finy P."/>
            <person name="Geml J."/>
            <person name="Haridas S."/>
            <person name="Hughes K."/>
            <person name="Justo A."/>
            <person name="Karasinski D."/>
            <person name="Kautmanova I."/>
            <person name="Kiss B."/>
            <person name="Kocsube S."/>
            <person name="Kotiranta H."/>
            <person name="LaButti K.M."/>
            <person name="Lechner B.E."/>
            <person name="Liimatainen K."/>
            <person name="Lipzen A."/>
            <person name="Lukacs Z."/>
            <person name="Mihaltcheva S."/>
            <person name="Morgado L.N."/>
            <person name="Niskanen T."/>
            <person name="Noordeloos M.E."/>
            <person name="Ohm R.A."/>
            <person name="Ortiz-Santana B."/>
            <person name="Ovrebo C."/>
            <person name="Racz N."/>
            <person name="Riley R."/>
            <person name="Savchenko A."/>
            <person name="Shiryaev A."/>
            <person name="Soop K."/>
            <person name="Spirin V."/>
            <person name="Szebenyi C."/>
            <person name="Tomsovsky M."/>
            <person name="Tulloss R.E."/>
            <person name="Uehling J."/>
            <person name="Grigoriev I.V."/>
            <person name="Vagvolgyi C."/>
            <person name="Papp T."/>
            <person name="Martin F.M."/>
            <person name="Miettinen O."/>
            <person name="Hibbett D.S."/>
            <person name="Nagy L.G."/>
        </authorList>
    </citation>
    <scope>NUCLEOTIDE SEQUENCE [LARGE SCALE GENOMIC DNA]</scope>
    <source>
        <strain evidence="2 3">CBS 166.37</strain>
    </source>
</reference>
<organism evidence="2 3">
    <name type="scientific">Crucibulum laeve</name>
    <dbReference type="NCBI Taxonomy" id="68775"/>
    <lineage>
        <taxon>Eukaryota</taxon>
        <taxon>Fungi</taxon>
        <taxon>Dikarya</taxon>
        <taxon>Basidiomycota</taxon>
        <taxon>Agaricomycotina</taxon>
        <taxon>Agaricomycetes</taxon>
        <taxon>Agaricomycetidae</taxon>
        <taxon>Agaricales</taxon>
        <taxon>Agaricineae</taxon>
        <taxon>Nidulariaceae</taxon>
        <taxon>Crucibulum</taxon>
    </lineage>
</organism>
<dbReference type="OrthoDB" id="630188at2759"/>
<dbReference type="SUPFAM" id="SSF56300">
    <property type="entry name" value="Metallo-dependent phosphatases"/>
    <property type="match status" value="1"/>
</dbReference>
<sequence>MDSIFNQRPPSLLSQFLSSPLRFLAHFLYTAFPLPPPTRTGKSIRLVCISDTHSAHLDLPPLPPGDVLIHSGDLTQSGTLNEFYGVLDWMRIQPFKHKIFIAGNHDKCLDDPTIYQVLDGQYPELIYLQDSSVNVSVRGRILTVYGSPRTPQHGSWSFQYPRFDPSQPIPVPPISIPMTSSSSSYLPRSKSTTPTISRGFSSLSASADVNPWHFIPAKTDILITHGPPFAHLDSLMPSSPQGCAALLNALWLPPPPLAHVFGHIHARGVQVLSWENDQRYYENIMAGRVGWWSLLLVLWGTVKRMYAFGKGRREMAKEGTVLVNAASVGGWGDERRNEAVCVDV</sequence>
<dbReference type="Gene3D" id="3.60.21.10">
    <property type="match status" value="1"/>
</dbReference>
<dbReference type="AlphaFoldDB" id="A0A5C3LFE6"/>